<dbReference type="AlphaFoldDB" id="A0A6G1BJK4"/>
<accession>A0A6G1BJK4</accession>
<name>A0A6G1BJK4_9ORYZ</name>
<reference evidence="2 3" key="1">
    <citation type="submission" date="2019-11" db="EMBL/GenBank/DDBJ databases">
        <title>Whole genome sequence of Oryza granulata.</title>
        <authorList>
            <person name="Li W."/>
        </authorList>
    </citation>
    <scope>NUCLEOTIDE SEQUENCE [LARGE SCALE GENOMIC DNA]</scope>
    <source>
        <strain evidence="3">cv. Menghai</strain>
        <tissue evidence="2">Leaf</tissue>
    </source>
</reference>
<organism evidence="2 3">
    <name type="scientific">Oryza meyeriana var. granulata</name>
    <dbReference type="NCBI Taxonomy" id="110450"/>
    <lineage>
        <taxon>Eukaryota</taxon>
        <taxon>Viridiplantae</taxon>
        <taxon>Streptophyta</taxon>
        <taxon>Embryophyta</taxon>
        <taxon>Tracheophyta</taxon>
        <taxon>Spermatophyta</taxon>
        <taxon>Magnoliopsida</taxon>
        <taxon>Liliopsida</taxon>
        <taxon>Poales</taxon>
        <taxon>Poaceae</taxon>
        <taxon>BOP clade</taxon>
        <taxon>Oryzoideae</taxon>
        <taxon>Oryzeae</taxon>
        <taxon>Oryzinae</taxon>
        <taxon>Oryza</taxon>
        <taxon>Oryza meyeriana</taxon>
    </lineage>
</organism>
<comment type="caution">
    <text evidence="2">The sequence shown here is derived from an EMBL/GenBank/DDBJ whole genome shotgun (WGS) entry which is preliminary data.</text>
</comment>
<keyword evidence="3" id="KW-1185">Reference proteome</keyword>
<evidence type="ECO:0000313" key="2">
    <source>
        <dbReference type="EMBL" id="KAF0888120.1"/>
    </source>
</evidence>
<proteinExistence type="predicted"/>
<evidence type="ECO:0000313" key="3">
    <source>
        <dbReference type="Proteomes" id="UP000479710"/>
    </source>
</evidence>
<gene>
    <name evidence="2" type="ORF">E2562_010823</name>
</gene>
<dbReference type="EMBL" id="SPHZ02000012">
    <property type="protein sequence ID" value="KAF0888120.1"/>
    <property type="molecule type" value="Genomic_DNA"/>
</dbReference>
<protein>
    <submittedName>
        <fullName evidence="2">Uncharacterized protein</fullName>
    </submittedName>
</protein>
<feature type="region of interest" description="Disordered" evidence="1">
    <location>
        <begin position="101"/>
        <end position="128"/>
    </location>
</feature>
<evidence type="ECO:0000256" key="1">
    <source>
        <dbReference type="SAM" id="MobiDB-lite"/>
    </source>
</evidence>
<sequence length="128" mass="13519">MQWDIGQQAVATAYMVQRLPESSGDGLLLVQALSTACASVSLGACLISCRVDRSKEEQQQRTRAPPMALLRAGLEARGDGVGGWFLMVLMLVLAASDMEPHEPFGSTAMTTPSPSERTDPGVGALDLA</sequence>
<dbReference type="Proteomes" id="UP000479710">
    <property type="component" value="Unassembled WGS sequence"/>
</dbReference>